<evidence type="ECO:0000313" key="2">
    <source>
        <dbReference type="EMBL" id="KAJ1194646.1"/>
    </source>
</evidence>
<protein>
    <submittedName>
        <fullName evidence="2">Uncharacterized protein</fullName>
    </submittedName>
</protein>
<name>A0AAV7V1H4_PLEWA</name>
<dbReference type="EMBL" id="JANPWB010000004">
    <property type="protein sequence ID" value="KAJ1194646.1"/>
    <property type="molecule type" value="Genomic_DNA"/>
</dbReference>
<dbReference type="Proteomes" id="UP001066276">
    <property type="component" value="Chromosome 2_2"/>
</dbReference>
<comment type="caution">
    <text evidence="2">The sequence shown here is derived from an EMBL/GenBank/DDBJ whole genome shotgun (WGS) entry which is preliminary data.</text>
</comment>
<dbReference type="AlphaFoldDB" id="A0AAV7V1H4"/>
<evidence type="ECO:0000313" key="3">
    <source>
        <dbReference type="Proteomes" id="UP001066276"/>
    </source>
</evidence>
<gene>
    <name evidence="2" type="ORF">NDU88_003934</name>
</gene>
<proteinExistence type="predicted"/>
<keyword evidence="3" id="KW-1185">Reference proteome</keyword>
<organism evidence="2 3">
    <name type="scientific">Pleurodeles waltl</name>
    <name type="common">Iberian ribbed newt</name>
    <dbReference type="NCBI Taxonomy" id="8319"/>
    <lineage>
        <taxon>Eukaryota</taxon>
        <taxon>Metazoa</taxon>
        <taxon>Chordata</taxon>
        <taxon>Craniata</taxon>
        <taxon>Vertebrata</taxon>
        <taxon>Euteleostomi</taxon>
        <taxon>Amphibia</taxon>
        <taxon>Batrachia</taxon>
        <taxon>Caudata</taxon>
        <taxon>Salamandroidea</taxon>
        <taxon>Salamandridae</taxon>
        <taxon>Pleurodelinae</taxon>
        <taxon>Pleurodeles</taxon>
    </lineage>
</organism>
<reference evidence="2" key="1">
    <citation type="journal article" date="2022" name="bioRxiv">
        <title>Sequencing and chromosome-scale assembly of the giantPleurodeles waltlgenome.</title>
        <authorList>
            <person name="Brown T."/>
            <person name="Elewa A."/>
            <person name="Iarovenko S."/>
            <person name="Subramanian E."/>
            <person name="Araus A.J."/>
            <person name="Petzold A."/>
            <person name="Susuki M."/>
            <person name="Suzuki K.-i.T."/>
            <person name="Hayashi T."/>
            <person name="Toyoda A."/>
            <person name="Oliveira C."/>
            <person name="Osipova E."/>
            <person name="Leigh N.D."/>
            <person name="Simon A."/>
            <person name="Yun M.H."/>
        </authorList>
    </citation>
    <scope>NUCLEOTIDE SEQUENCE</scope>
    <source>
        <strain evidence="2">20211129_DDA</strain>
        <tissue evidence="2">Liver</tissue>
    </source>
</reference>
<accession>A0AAV7V1H4</accession>
<evidence type="ECO:0000256" key="1">
    <source>
        <dbReference type="SAM" id="MobiDB-lite"/>
    </source>
</evidence>
<feature type="region of interest" description="Disordered" evidence="1">
    <location>
        <begin position="1"/>
        <end position="62"/>
    </location>
</feature>
<sequence>MGAAPPRASRHRWPCGAAGSRGAPGPFRSVADNRDAAPPPTPANRTLVAGCGTGRTPTPRALQPRAVILLSPEEAAERHHRQRYPPRLAFHSMLLTALNPDELSIVIS</sequence>